<sequence>MTDHAHPHPQGSGHGHAHTISADADGRLLRVALGLLVTFMAGEVLVGIAARSLALISDAAHMLTDAAAIVLALAAARLARRPATGRMTYGWRRVEILAAQANGLTLLLLSVWLAYESVRRLIDPPEVEGGLVLGTAVVGVAVNVAATWVLAQADRTSLNVEGAFQHVLTDLYAFIATAVAGALVLTTGWNRLDPVASLVVVALMTRSGLRLVRESGRIFLEAAPAGLSPQAIGASLAAVRLVHEVHDLHVWEITSGQPALSAHVLVEPGADCHALRLDLESMLTRDYAIGHTTLQVDHAPATTLRIGPPPSAHPPHG</sequence>
<evidence type="ECO:0000256" key="4">
    <source>
        <dbReference type="ARBA" id="ARBA00022692"/>
    </source>
</evidence>
<dbReference type="InterPro" id="IPR058533">
    <property type="entry name" value="Cation_efflux_TM"/>
</dbReference>
<evidence type="ECO:0000256" key="8">
    <source>
        <dbReference type="SAM" id="Phobius"/>
    </source>
</evidence>
<dbReference type="InterPro" id="IPR002524">
    <property type="entry name" value="Cation_efflux"/>
</dbReference>
<feature type="transmembrane region" description="Helical" evidence="8">
    <location>
        <begin position="31"/>
        <end position="53"/>
    </location>
</feature>
<dbReference type="InterPro" id="IPR027470">
    <property type="entry name" value="Cation_efflux_CTD"/>
</dbReference>
<dbReference type="Pfam" id="PF01545">
    <property type="entry name" value="Cation_efflux"/>
    <property type="match status" value="1"/>
</dbReference>
<reference evidence="11 12" key="1">
    <citation type="submission" date="2024-10" db="EMBL/GenBank/DDBJ databases">
        <title>The Natural Products Discovery Center: Release of the First 8490 Sequenced Strains for Exploring Actinobacteria Biosynthetic Diversity.</title>
        <authorList>
            <person name="Kalkreuter E."/>
            <person name="Kautsar S.A."/>
            <person name="Yang D."/>
            <person name="Bader C.D."/>
            <person name="Teijaro C.N."/>
            <person name="Fluegel L."/>
            <person name="Davis C.M."/>
            <person name="Simpson J.R."/>
            <person name="Lauterbach L."/>
            <person name="Steele A.D."/>
            <person name="Gui C."/>
            <person name="Meng S."/>
            <person name="Li G."/>
            <person name="Viehrig K."/>
            <person name="Ye F."/>
            <person name="Su P."/>
            <person name="Kiefer A.F."/>
            <person name="Nichols A."/>
            <person name="Cepeda A.J."/>
            <person name="Yan W."/>
            <person name="Fan B."/>
            <person name="Jiang Y."/>
            <person name="Adhikari A."/>
            <person name="Zheng C.-J."/>
            <person name="Schuster L."/>
            <person name="Cowan T.M."/>
            <person name="Smanski M.J."/>
            <person name="Chevrette M.G."/>
            <person name="De Carvalho L.P.S."/>
            <person name="Shen B."/>
        </authorList>
    </citation>
    <scope>NUCLEOTIDE SEQUENCE [LARGE SCALE GENOMIC DNA]</scope>
    <source>
        <strain evidence="11 12">NPDC049639</strain>
    </source>
</reference>
<evidence type="ECO:0000256" key="7">
    <source>
        <dbReference type="ARBA" id="ARBA00023136"/>
    </source>
</evidence>
<evidence type="ECO:0000256" key="3">
    <source>
        <dbReference type="ARBA" id="ARBA00022448"/>
    </source>
</evidence>
<dbReference type="EMBL" id="JBITLV010000001">
    <property type="protein sequence ID" value="MFI7585591.1"/>
    <property type="molecule type" value="Genomic_DNA"/>
</dbReference>
<keyword evidence="7 8" id="KW-0472">Membrane</keyword>
<dbReference type="NCBIfam" id="TIGR01297">
    <property type="entry name" value="CDF"/>
    <property type="match status" value="1"/>
</dbReference>
<keyword evidence="6" id="KW-0406">Ion transport</keyword>
<dbReference type="SUPFAM" id="SSF161111">
    <property type="entry name" value="Cation efflux protein transmembrane domain-like"/>
    <property type="match status" value="1"/>
</dbReference>
<organism evidence="11 12">
    <name type="scientific">Spongisporangium articulatum</name>
    <dbReference type="NCBI Taxonomy" id="3362603"/>
    <lineage>
        <taxon>Bacteria</taxon>
        <taxon>Bacillati</taxon>
        <taxon>Actinomycetota</taxon>
        <taxon>Actinomycetes</taxon>
        <taxon>Kineosporiales</taxon>
        <taxon>Kineosporiaceae</taxon>
        <taxon>Spongisporangium</taxon>
    </lineage>
</organism>
<evidence type="ECO:0000313" key="11">
    <source>
        <dbReference type="EMBL" id="MFI7585591.1"/>
    </source>
</evidence>
<comment type="caution">
    <text evidence="11">The sequence shown here is derived from an EMBL/GenBank/DDBJ whole genome shotgun (WGS) entry which is preliminary data.</text>
</comment>
<evidence type="ECO:0000259" key="10">
    <source>
        <dbReference type="Pfam" id="PF16916"/>
    </source>
</evidence>
<dbReference type="Proteomes" id="UP001612915">
    <property type="component" value="Unassembled WGS sequence"/>
</dbReference>
<dbReference type="PANTHER" id="PTHR11562:SF17">
    <property type="entry name" value="RE54080P-RELATED"/>
    <property type="match status" value="1"/>
</dbReference>
<name>A0ABW8AJ50_9ACTN</name>
<evidence type="ECO:0000256" key="5">
    <source>
        <dbReference type="ARBA" id="ARBA00022989"/>
    </source>
</evidence>
<dbReference type="RefSeq" id="WP_398273732.1">
    <property type="nucleotide sequence ID" value="NZ_JBITLV010000001.1"/>
</dbReference>
<feature type="transmembrane region" description="Helical" evidence="8">
    <location>
        <begin position="130"/>
        <end position="151"/>
    </location>
</feature>
<evidence type="ECO:0000256" key="6">
    <source>
        <dbReference type="ARBA" id="ARBA00023065"/>
    </source>
</evidence>
<feature type="transmembrane region" description="Helical" evidence="8">
    <location>
        <begin position="59"/>
        <end position="76"/>
    </location>
</feature>
<accession>A0ABW8AJ50</accession>
<dbReference type="InterPro" id="IPR027469">
    <property type="entry name" value="Cation_efflux_TMD_sf"/>
</dbReference>
<proteinExistence type="inferred from homology"/>
<evidence type="ECO:0000256" key="2">
    <source>
        <dbReference type="ARBA" id="ARBA00008873"/>
    </source>
</evidence>
<dbReference type="PANTHER" id="PTHR11562">
    <property type="entry name" value="CATION EFFLUX PROTEIN/ ZINC TRANSPORTER"/>
    <property type="match status" value="1"/>
</dbReference>
<evidence type="ECO:0000313" key="12">
    <source>
        <dbReference type="Proteomes" id="UP001612915"/>
    </source>
</evidence>
<feature type="transmembrane region" description="Helical" evidence="8">
    <location>
        <begin position="171"/>
        <end position="189"/>
    </location>
</feature>
<keyword evidence="5 8" id="KW-1133">Transmembrane helix</keyword>
<dbReference type="Pfam" id="PF16916">
    <property type="entry name" value="ZT_dimer"/>
    <property type="match status" value="1"/>
</dbReference>
<protein>
    <submittedName>
        <fullName evidence="11">Cation diffusion facilitator family transporter</fullName>
    </submittedName>
</protein>
<feature type="transmembrane region" description="Helical" evidence="8">
    <location>
        <begin position="96"/>
        <end position="115"/>
    </location>
</feature>
<dbReference type="InterPro" id="IPR036837">
    <property type="entry name" value="Cation_efflux_CTD_sf"/>
</dbReference>
<evidence type="ECO:0000256" key="1">
    <source>
        <dbReference type="ARBA" id="ARBA00004141"/>
    </source>
</evidence>
<feature type="domain" description="Cation efflux protein cytoplasmic" evidence="10">
    <location>
        <begin position="230"/>
        <end position="298"/>
    </location>
</feature>
<gene>
    <name evidence="11" type="ORF">ACIB24_00785</name>
</gene>
<comment type="similarity">
    <text evidence="2">Belongs to the cation diffusion facilitator (CDF) transporter (TC 2.A.4) family. SLC30A subfamily.</text>
</comment>
<feature type="domain" description="Cation efflux protein transmembrane" evidence="9">
    <location>
        <begin position="30"/>
        <end position="219"/>
    </location>
</feature>
<keyword evidence="4 8" id="KW-0812">Transmembrane</keyword>
<comment type="subcellular location">
    <subcellularLocation>
        <location evidence="1">Membrane</location>
        <topology evidence="1">Multi-pass membrane protein</topology>
    </subcellularLocation>
</comment>
<dbReference type="SUPFAM" id="SSF160240">
    <property type="entry name" value="Cation efflux protein cytoplasmic domain-like"/>
    <property type="match status" value="1"/>
</dbReference>
<dbReference type="Gene3D" id="1.20.1510.10">
    <property type="entry name" value="Cation efflux protein transmembrane domain"/>
    <property type="match status" value="1"/>
</dbReference>
<dbReference type="InterPro" id="IPR050681">
    <property type="entry name" value="CDF/SLC30A"/>
</dbReference>
<keyword evidence="3" id="KW-0813">Transport</keyword>
<evidence type="ECO:0000259" key="9">
    <source>
        <dbReference type="Pfam" id="PF01545"/>
    </source>
</evidence>
<keyword evidence="12" id="KW-1185">Reference proteome</keyword>